<dbReference type="NCBIfam" id="TIGR03653">
    <property type="entry name" value="uL6_arch"/>
    <property type="match status" value="1"/>
</dbReference>
<comment type="function">
    <text evidence="5">This protein binds to the 23S rRNA, and is important in its secondary structure. It is located near the subunit interface in the base of the L7/L12 stalk, and near the tRNA binding site of the peptidyltransferase center.</text>
</comment>
<evidence type="ECO:0000259" key="6">
    <source>
        <dbReference type="Pfam" id="PF00347"/>
    </source>
</evidence>
<evidence type="ECO:0000256" key="1">
    <source>
        <dbReference type="ARBA" id="ARBA00022730"/>
    </source>
</evidence>
<sequence length="184" mass="20545">MVRRLHVAETVEIPEGVTVTVDGLKVSVKGPKGELSKDFSYARDVALRLEDGRVIVETFLADRRKKALTGTVASHIRNMITGVTKGYRYKLKIISSHFPMTVVVDEKNRVVRIKNFIGEKADRIAKIYGNVKIKVSGSDIIVEGLDIEEVGLTAASIERATRIPERDRRVFSDGIFIYEKGEAE</sequence>
<evidence type="ECO:0000256" key="3">
    <source>
        <dbReference type="ARBA" id="ARBA00022980"/>
    </source>
</evidence>
<dbReference type="GO" id="GO:0002181">
    <property type="term" value="P:cytoplasmic translation"/>
    <property type="evidence" value="ECO:0007669"/>
    <property type="project" value="TreeGrafter"/>
</dbReference>
<evidence type="ECO:0000256" key="4">
    <source>
        <dbReference type="ARBA" id="ARBA00023274"/>
    </source>
</evidence>
<keyword evidence="1 5" id="KW-0699">rRNA-binding</keyword>
<name>A0A7C2BKP3_9CREN</name>
<dbReference type="SUPFAM" id="SSF56053">
    <property type="entry name" value="Ribosomal protein L6"/>
    <property type="match status" value="2"/>
</dbReference>
<keyword evidence="2 5" id="KW-0694">RNA-binding</keyword>
<dbReference type="GO" id="GO:0022625">
    <property type="term" value="C:cytosolic large ribosomal subunit"/>
    <property type="evidence" value="ECO:0007669"/>
    <property type="project" value="UniProtKB-UniRule"/>
</dbReference>
<organism evidence="7">
    <name type="scientific">Thermosphaera aggregans</name>
    <dbReference type="NCBI Taxonomy" id="54254"/>
    <lineage>
        <taxon>Archaea</taxon>
        <taxon>Thermoproteota</taxon>
        <taxon>Thermoprotei</taxon>
        <taxon>Desulfurococcales</taxon>
        <taxon>Desulfurococcaceae</taxon>
        <taxon>Thermosphaera</taxon>
    </lineage>
</organism>
<evidence type="ECO:0000313" key="7">
    <source>
        <dbReference type="EMBL" id="HEF87390.1"/>
    </source>
</evidence>
<dbReference type="GO" id="GO:0019843">
    <property type="term" value="F:rRNA binding"/>
    <property type="evidence" value="ECO:0007669"/>
    <property type="project" value="UniProtKB-UniRule"/>
</dbReference>
<dbReference type="InterPro" id="IPR000702">
    <property type="entry name" value="Ribosomal_uL6-like"/>
</dbReference>
<dbReference type="PANTHER" id="PTHR11655:SF16">
    <property type="entry name" value="60S RIBOSOMAL PROTEIN L9"/>
    <property type="match status" value="1"/>
</dbReference>
<comment type="subunit">
    <text evidence="5">Part of the 50S ribosomal subunit.</text>
</comment>
<evidence type="ECO:0000256" key="2">
    <source>
        <dbReference type="ARBA" id="ARBA00022884"/>
    </source>
</evidence>
<keyword evidence="4 5" id="KW-0687">Ribonucleoprotein</keyword>
<dbReference type="Pfam" id="PF00347">
    <property type="entry name" value="Ribosomal_L6"/>
    <property type="match status" value="2"/>
</dbReference>
<dbReference type="PANTHER" id="PTHR11655">
    <property type="entry name" value="60S/50S RIBOSOMAL PROTEIN L6/L9"/>
    <property type="match status" value="1"/>
</dbReference>
<dbReference type="Gene3D" id="3.90.930.12">
    <property type="entry name" value="Ribosomal protein L6, alpha-beta domain"/>
    <property type="match status" value="2"/>
</dbReference>
<gene>
    <name evidence="5" type="primary">rpl6</name>
    <name evidence="7" type="ORF">ENP55_03715</name>
</gene>
<feature type="domain" description="Large ribosomal subunit protein uL6 alpha-beta" evidence="6">
    <location>
        <begin position="13"/>
        <end position="86"/>
    </location>
</feature>
<dbReference type="FunFam" id="3.90.930.12:FF:000008">
    <property type="entry name" value="50S ribosomal protein L6"/>
    <property type="match status" value="1"/>
</dbReference>
<dbReference type="InterPro" id="IPR036789">
    <property type="entry name" value="Ribosomal_uL6-like_a/b-dom_sf"/>
</dbReference>
<comment type="similarity">
    <text evidence="5">Belongs to the universal ribosomal protein uL6 family.</text>
</comment>
<dbReference type="FunFam" id="3.90.930.12:FF:000004">
    <property type="entry name" value="60S ribosomal protein L9"/>
    <property type="match status" value="1"/>
</dbReference>
<accession>A0A7C2BKP3</accession>
<proteinExistence type="inferred from homology"/>
<dbReference type="AlphaFoldDB" id="A0A7C2BKP3"/>
<protein>
    <recommendedName>
        <fullName evidence="5">Large ribosomal subunit protein uL6</fullName>
    </recommendedName>
</protein>
<dbReference type="PIRSF" id="PIRSF002162">
    <property type="entry name" value="Ribosomal_L6"/>
    <property type="match status" value="1"/>
</dbReference>
<comment type="caution">
    <text evidence="7">The sequence shown here is derived from an EMBL/GenBank/DDBJ whole genome shotgun (WGS) entry which is preliminary data.</text>
</comment>
<reference evidence="7" key="1">
    <citation type="journal article" date="2020" name="mSystems">
        <title>Genome- and Community-Level Interaction Insights into Carbon Utilization and Element Cycling Functions of Hydrothermarchaeota in Hydrothermal Sediment.</title>
        <authorList>
            <person name="Zhou Z."/>
            <person name="Liu Y."/>
            <person name="Xu W."/>
            <person name="Pan J."/>
            <person name="Luo Z.H."/>
            <person name="Li M."/>
        </authorList>
    </citation>
    <scope>NUCLEOTIDE SEQUENCE [LARGE SCALE GENOMIC DNA]</scope>
    <source>
        <strain evidence="7">SpSt-23</strain>
    </source>
</reference>
<dbReference type="InterPro" id="IPR020040">
    <property type="entry name" value="Ribosomal_uL6_a/b-dom"/>
</dbReference>
<dbReference type="GO" id="GO:0003735">
    <property type="term" value="F:structural constituent of ribosome"/>
    <property type="evidence" value="ECO:0007669"/>
    <property type="project" value="UniProtKB-UniRule"/>
</dbReference>
<evidence type="ECO:0000256" key="5">
    <source>
        <dbReference type="HAMAP-Rule" id="MF_01365"/>
    </source>
</evidence>
<dbReference type="NCBIfam" id="NF004037">
    <property type="entry name" value="PRK05518.1"/>
    <property type="match status" value="1"/>
</dbReference>
<dbReference type="EMBL" id="DSJT01000022">
    <property type="protein sequence ID" value="HEF87390.1"/>
    <property type="molecule type" value="Genomic_DNA"/>
</dbReference>
<dbReference type="InterPro" id="IPR019907">
    <property type="entry name" value="Ribosomal_uL6_arc"/>
</dbReference>
<keyword evidence="3 5" id="KW-0689">Ribosomal protein</keyword>
<feature type="domain" description="Large ribosomal subunit protein uL6 alpha-beta" evidence="6">
    <location>
        <begin position="98"/>
        <end position="174"/>
    </location>
</feature>
<dbReference type="HAMAP" id="MF_01365_A">
    <property type="entry name" value="Ribosomal_uL6_A"/>
    <property type="match status" value="1"/>
</dbReference>